<dbReference type="GO" id="GO:0016787">
    <property type="term" value="F:hydrolase activity"/>
    <property type="evidence" value="ECO:0007669"/>
    <property type="project" value="UniProtKB-KW"/>
</dbReference>
<name>A0ABV9VW16_9ACTN</name>
<organism evidence="2 3">
    <name type="scientific">Dactylosporangium cerinum</name>
    <dbReference type="NCBI Taxonomy" id="1434730"/>
    <lineage>
        <taxon>Bacteria</taxon>
        <taxon>Bacillati</taxon>
        <taxon>Actinomycetota</taxon>
        <taxon>Actinomycetes</taxon>
        <taxon>Micromonosporales</taxon>
        <taxon>Micromonosporaceae</taxon>
        <taxon>Dactylosporangium</taxon>
    </lineage>
</organism>
<feature type="domain" description="AB hydrolase-1" evidence="1">
    <location>
        <begin position="39"/>
        <end position="278"/>
    </location>
</feature>
<dbReference type="SUPFAM" id="SSF53474">
    <property type="entry name" value="alpha/beta-Hydrolases"/>
    <property type="match status" value="1"/>
</dbReference>
<evidence type="ECO:0000313" key="2">
    <source>
        <dbReference type="EMBL" id="MFC4999750.1"/>
    </source>
</evidence>
<dbReference type="InterPro" id="IPR053145">
    <property type="entry name" value="AB_hydrolase_Est10"/>
</dbReference>
<dbReference type="InterPro" id="IPR000073">
    <property type="entry name" value="AB_hydrolase_1"/>
</dbReference>
<proteinExistence type="predicted"/>
<reference evidence="3" key="1">
    <citation type="journal article" date="2019" name="Int. J. Syst. Evol. Microbiol.">
        <title>The Global Catalogue of Microorganisms (GCM) 10K type strain sequencing project: providing services to taxonomists for standard genome sequencing and annotation.</title>
        <authorList>
            <consortium name="The Broad Institute Genomics Platform"/>
            <consortium name="The Broad Institute Genome Sequencing Center for Infectious Disease"/>
            <person name="Wu L."/>
            <person name="Ma J."/>
        </authorList>
    </citation>
    <scope>NUCLEOTIDE SEQUENCE [LARGE SCALE GENOMIC DNA]</scope>
    <source>
        <strain evidence="3">CGMCC 4.7152</strain>
    </source>
</reference>
<protein>
    <submittedName>
        <fullName evidence="2">Alpha/beta hydrolase family protein</fullName>
        <ecNumber evidence="2">3.4.-.-</ecNumber>
    </submittedName>
</protein>
<gene>
    <name evidence="2" type="ORF">ACFPIJ_18135</name>
</gene>
<dbReference type="Proteomes" id="UP001595912">
    <property type="component" value="Unassembled WGS sequence"/>
</dbReference>
<dbReference type="EC" id="3.4.-.-" evidence="2"/>
<keyword evidence="2" id="KW-0378">Hydrolase</keyword>
<dbReference type="PANTHER" id="PTHR43265">
    <property type="entry name" value="ESTERASE ESTD"/>
    <property type="match status" value="1"/>
</dbReference>
<evidence type="ECO:0000313" key="3">
    <source>
        <dbReference type="Proteomes" id="UP001595912"/>
    </source>
</evidence>
<dbReference type="EMBL" id="JBHSIU010000019">
    <property type="protein sequence ID" value="MFC4999750.1"/>
    <property type="molecule type" value="Genomic_DNA"/>
</dbReference>
<dbReference type="Pfam" id="PF00561">
    <property type="entry name" value="Abhydrolase_1"/>
    <property type="match status" value="1"/>
</dbReference>
<dbReference type="InterPro" id="IPR029058">
    <property type="entry name" value="AB_hydrolase_fold"/>
</dbReference>
<dbReference type="Gene3D" id="3.40.50.1820">
    <property type="entry name" value="alpha/beta hydrolase"/>
    <property type="match status" value="1"/>
</dbReference>
<evidence type="ECO:0000259" key="1">
    <source>
        <dbReference type="Pfam" id="PF00561"/>
    </source>
</evidence>
<dbReference type="RefSeq" id="WP_380116285.1">
    <property type="nucleotide sequence ID" value="NZ_JBHSIU010000019.1"/>
</dbReference>
<dbReference type="PANTHER" id="PTHR43265:SF1">
    <property type="entry name" value="ESTERASE ESTD"/>
    <property type="match status" value="1"/>
</dbReference>
<keyword evidence="3" id="KW-1185">Reference proteome</keyword>
<comment type="caution">
    <text evidence="2">The sequence shown here is derived from an EMBL/GenBank/DDBJ whole genome shotgun (WGS) entry which is preliminary data.</text>
</comment>
<sequence>MPVRERDTTVETTAGDLHAIIAVPDGPARAGLVLVDGSGPATRHEWGGVPDFLAGLGVVTLRHDKPGCGGSPGDWRDQSFADRAAESLAAVATLRAETGVERVGLIGYSQGGWIALLAATSQPRAVDFVITVSGPAVGLAEQERVRTERLLRSQGHPPAVVDEAMRWVDERAARLAVGDPPADVLAAQATYAGRVWYKTVSADPYDTVEILGFITRALSFDPAALIPHLRCPILALYGAADELVPVERSVAVLAERLPGLHRGRNAVAVLPGADHMLFVAKGEHSPAFRPMLGTFLDLVTLS</sequence>
<accession>A0ABV9VW16</accession>